<organism evidence="1">
    <name type="scientific">bioreactor metagenome</name>
    <dbReference type="NCBI Taxonomy" id="1076179"/>
    <lineage>
        <taxon>unclassified sequences</taxon>
        <taxon>metagenomes</taxon>
        <taxon>ecological metagenomes</taxon>
    </lineage>
</organism>
<name>A0A644YIN0_9ZZZZ</name>
<dbReference type="AlphaFoldDB" id="A0A644YIN0"/>
<reference evidence="1" key="1">
    <citation type="submission" date="2019-08" db="EMBL/GenBank/DDBJ databases">
        <authorList>
            <person name="Kucharzyk K."/>
            <person name="Murdoch R.W."/>
            <person name="Higgins S."/>
            <person name="Loffler F."/>
        </authorList>
    </citation>
    <scope>NUCLEOTIDE SEQUENCE</scope>
</reference>
<protein>
    <submittedName>
        <fullName evidence="1">Uncharacterized protein</fullName>
    </submittedName>
</protein>
<dbReference type="EMBL" id="VSSQ01005257">
    <property type="protein sequence ID" value="MPM28445.1"/>
    <property type="molecule type" value="Genomic_DNA"/>
</dbReference>
<comment type="caution">
    <text evidence="1">The sequence shown here is derived from an EMBL/GenBank/DDBJ whole genome shotgun (WGS) entry which is preliminary data.</text>
</comment>
<accession>A0A644YIN0</accession>
<gene>
    <name evidence="1" type="ORF">SDC9_74971</name>
</gene>
<evidence type="ECO:0000313" key="1">
    <source>
        <dbReference type="EMBL" id="MPM28445.1"/>
    </source>
</evidence>
<proteinExistence type="predicted"/>
<sequence>MKKTTLKNSLPPLAIAIFFVSVCLTSCEKIQHDSLSFYYDYREVPVNGTVLIGPKTGSGNYTLEVENPLLLSAEIQTGWSSATGMIAIHGRLTGNTWLTVTDNVTKEAQKLKIKVTDNYEAMRISKYYDSDKDKEFSLPPSLSGIEWICLINNNARDFYLINKESISLTDYVLKVRGKGTYTIDTEGENYHLTLSYLVDEKGQPTLDEKLATTVSYRFFISMNDYALHRLNQNLNLGFDTSMSSNWKELIGHDWETGIKMDGVGTEYKMFGSLLPSLDMPVGFL</sequence>